<dbReference type="GO" id="GO:0005737">
    <property type="term" value="C:cytoplasm"/>
    <property type="evidence" value="ECO:0007669"/>
    <property type="project" value="TreeGrafter"/>
</dbReference>
<dbReference type="EC" id="2.7.11.21" evidence="1"/>
<feature type="compositionally biased region" description="Polar residues" evidence="10">
    <location>
        <begin position="271"/>
        <end position="280"/>
    </location>
</feature>
<comment type="catalytic activity">
    <reaction evidence="9">
        <text>L-seryl-[protein] + ATP = O-phospho-L-seryl-[protein] + ADP + H(+)</text>
        <dbReference type="Rhea" id="RHEA:17989"/>
        <dbReference type="Rhea" id="RHEA-COMP:9863"/>
        <dbReference type="Rhea" id="RHEA-COMP:11604"/>
        <dbReference type="ChEBI" id="CHEBI:15378"/>
        <dbReference type="ChEBI" id="CHEBI:29999"/>
        <dbReference type="ChEBI" id="CHEBI:30616"/>
        <dbReference type="ChEBI" id="CHEBI:83421"/>
        <dbReference type="ChEBI" id="CHEBI:456216"/>
        <dbReference type="EC" id="2.7.11.21"/>
    </reaction>
</comment>
<proteinExistence type="predicted"/>
<dbReference type="PANTHER" id="PTHR24345">
    <property type="entry name" value="SERINE/THREONINE-PROTEIN KINASE PLK"/>
    <property type="match status" value="1"/>
</dbReference>
<keyword evidence="5" id="KW-0547">Nucleotide-binding</keyword>
<dbReference type="InterPro" id="IPR000959">
    <property type="entry name" value="POLO_box_dom"/>
</dbReference>
<protein>
    <recommendedName>
        <fullName evidence="1">polo kinase</fullName>
        <ecNumber evidence="1">2.7.11.21</ecNumber>
    </recommendedName>
</protein>
<sequence length="548" mass="63536">MKVMNIQNSAGKGNGIVQNKGRNREVKIGQVMKEVNIHNMMRHKNVVRLEAHFLNDSKFYMIMEHCEMNNLAQLLRTYKRFSESETRNFLKQILAGLQHIHERGIIHRDLKPANIYVTRDLVLKIGDFGLADRVRTESRGICGTPNYISPEVLNEQGYTTAVDIWAAGCITYHMVTGRPPFEADNQQATYELIRTHRFSPISPSQAGAALRHLVNWMLAFRPEDRPSIPFIFGHTWMKRTRKESSPWPKCRKRRRNTPSTVPLADLRSEDSAFSDTQASTESDKRSGKREVSLWKHIFEKAKVPSYEDVNSTSVFHRFGSRRYSGRSGKHKEDYKKCIEEVLRGVPFRVGDSEFLQPEDEPLPVFVSKWIDYSNKYGFGYEMTDGTCGVFFGDRSQITLDGSKTCITWSNKGKRTCYPVDSIPERLRENYELLNYFAEYMDSNLSNGFADVRGRDDDGDGDVPTIIRHWTRNDKVILFEMIDGSVQINFFQDHCKFLIFHEYHKAERQVILITVDEEKKIRRYNLTEMGRSGCPEDILNHLIYIRSLL</sequence>
<evidence type="ECO:0000259" key="12">
    <source>
        <dbReference type="PROSITE" id="PS50078"/>
    </source>
</evidence>
<evidence type="ECO:0000256" key="3">
    <source>
        <dbReference type="ARBA" id="ARBA00022679"/>
    </source>
</evidence>
<evidence type="ECO:0000256" key="4">
    <source>
        <dbReference type="ARBA" id="ARBA00022737"/>
    </source>
</evidence>
<dbReference type="InterPro" id="IPR000719">
    <property type="entry name" value="Prot_kinase_dom"/>
</dbReference>
<feature type="domain" description="Protein kinase" evidence="11">
    <location>
        <begin position="1"/>
        <end position="237"/>
    </location>
</feature>
<dbReference type="GO" id="GO:0007052">
    <property type="term" value="P:mitotic spindle organization"/>
    <property type="evidence" value="ECO:0007669"/>
    <property type="project" value="TreeGrafter"/>
</dbReference>
<dbReference type="PROSITE" id="PS50011">
    <property type="entry name" value="PROTEIN_KINASE_DOM"/>
    <property type="match status" value="1"/>
</dbReference>
<dbReference type="InterPro" id="IPR008271">
    <property type="entry name" value="Ser/Thr_kinase_AS"/>
</dbReference>
<keyword evidence="2" id="KW-0723">Serine/threonine-protein kinase</keyword>
<dbReference type="InterPro" id="IPR036947">
    <property type="entry name" value="POLO_box_dom_sf"/>
</dbReference>
<dbReference type="AlphaFoldDB" id="A0AAW2I4G9"/>
<feature type="region of interest" description="Disordered" evidence="10">
    <location>
        <begin position="243"/>
        <end position="285"/>
    </location>
</feature>
<dbReference type="GO" id="GO:0004674">
    <property type="term" value="F:protein serine/threonine kinase activity"/>
    <property type="evidence" value="ECO:0007669"/>
    <property type="project" value="UniProtKB-KW"/>
</dbReference>
<keyword evidence="7" id="KW-0067">ATP-binding</keyword>
<dbReference type="SUPFAM" id="SSF82615">
    <property type="entry name" value="Polo-box domain"/>
    <property type="match status" value="2"/>
</dbReference>
<evidence type="ECO:0000256" key="8">
    <source>
        <dbReference type="ARBA" id="ARBA00047802"/>
    </source>
</evidence>
<reference evidence="13" key="1">
    <citation type="journal article" date="2024" name="Gigascience">
        <title>Chromosome-level genome of the poultry shaft louse Menopon gallinae provides insight into the host-switching and adaptive evolution of parasitic lice.</title>
        <authorList>
            <person name="Xu Y."/>
            <person name="Ma L."/>
            <person name="Liu S."/>
            <person name="Liang Y."/>
            <person name="Liu Q."/>
            <person name="He Z."/>
            <person name="Tian L."/>
            <person name="Duan Y."/>
            <person name="Cai W."/>
            <person name="Li H."/>
            <person name="Song F."/>
        </authorList>
    </citation>
    <scope>NUCLEOTIDE SEQUENCE</scope>
    <source>
        <strain evidence="13">Cailab_2023a</strain>
    </source>
</reference>
<dbReference type="Gene3D" id="1.10.510.10">
    <property type="entry name" value="Transferase(Phosphotransferase) domain 1"/>
    <property type="match status" value="1"/>
</dbReference>
<dbReference type="SMART" id="SM00220">
    <property type="entry name" value="S_TKc"/>
    <property type="match status" value="1"/>
</dbReference>
<evidence type="ECO:0000313" key="13">
    <source>
        <dbReference type="EMBL" id="KAL0276592.1"/>
    </source>
</evidence>
<dbReference type="GO" id="GO:0005524">
    <property type="term" value="F:ATP binding"/>
    <property type="evidence" value="ECO:0007669"/>
    <property type="project" value="UniProtKB-KW"/>
</dbReference>
<dbReference type="SUPFAM" id="SSF56112">
    <property type="entry name" value="Protein kinase-like (PK-like)"/>
    <property type="match status" value="1"/>
</dbReference>
<feature type="domain" description="POLO box" evidence="12">
    <location>
        <begin position="365"/>
        <end position="442"/>
    </location>
</feature>
<dbReference type="CDD" id="cd13117">
    <property type="entry name" value="POLO_box_2"/>
    <property type="match status" value="1"/>
</dbReference>
<dbReference type="Pfam" id="PF00659">
    <property type="entry name" value="POLO_box"/>
    <property type="match status" value="2"/>
</dbReference>
<evidence type="ECO:0000256" key="10">
    <source>
        <dbReference type="SAM" id="MobiDB-lite"/>
    </source>
</evidence>
<feature type="domain" description="POLO box" evidence="12">
    <location>
        <begin position="465"/>
        <end position="548"/>
    </location>
</feature>
<dbReference type="GO" id="GO:0005634">
    <property type="term" value="C:nucleus"/>
    <property type="evidence" value="ECO:0007669"/>
    <property type="project" value="TreeGrafter"/>
</dbReference>
<keyword evidence="4" id="KW-0677">Repeat</keyword>
<evidence type="ECO:0000256" key="5">
    <source>
        <dbReference type="ARBA" id="ARBA00022741"/>
    </source>
</evidence>
<dbReference type="EMBL" id="JARGDH010000002">
    <property type="protein sequence ID" value="KAL0276592.1"/>
    <property type="molecule type" value="Genomic_DNA"/>
</dbReference>
<accession>A0AAW2I4G9</accession>
<dbReference type="Gene3D" id="3.30.1120.30">
    <property type="entry name" value="POLO box domain"/>
    <property type="match status" value="2"/>
</dbReference>
<gene>
    <name evidence="13" type="ORF">PYX00_004136</name>
</gene>
<comment type="catalytic activity">
    <reaction evidence="8">
        <text>L-threonyl-[protein] + ATP = O-phospho-L-threonyl-[protein] + ADP + H(+)</text>
        <dbReference type="Rhea" id="RHEA:46608"/>
        <dbReference type="Rhea" id="RHEA-COMP:11060"/>
        <dbReference type="Rhea" id="RHEA-COMP:11605"/>
        <dbReference type="ChEBI" id="CHEBI:15378"/>
        <dbReference type="ChEBI" id="CHEBI:30013"/>
        <dbReference type="ChEBI" id="CHEBI:30616"/>
        <dbReference type="ChEBI" id="CHEBI:61977"/>
        <dbReference type="ChEBI" id="CHEBI:456216"/>
        <dbReference type="EC" id="2.7.11.21"/>
    </reaction>
</comment>
<dbReference type="Pfam" id="PF00069">
    <property type="entry name" value="Pkinase"/>
    <property type="match status" value="1"/>
</dbReference>
<dbReference type="PROSITE" id="PS00108">
    <property type="entry name" value="PROTEIN_KINASE_ST"/>
    <property type="match status" value="1"/>
</dbReference>
<comment type="caution">
    <text evidence="13">The sequence shown here is derived from an EMBL/GenBank/DDBJ whole genome shotgun (WGS) entry which is preliminary data.</text>
</comment>
<name>A0AAW2I4G9_9NEOP</name>
<evidence type="ECO:0000256" key="7">
    <source>
        <dbReference type="ARBA" id="ARBA00022840"/>
    </source>
</evidence>
<evidence type="ECO:0000256" key="2">
    <source>
        <dbReference type="ARBA" id="ARBA00022527"/>
    </source>
</evidence>
<dbReference type="GO" id="GO:0000776">
    <property type="term" value="C:kinetochore"/>
    <property type="evidence" value="ECO:0007669"/>
    <property type="project" value="TreeGrafter"/>
</dbReference>
<evidence type="ECO:0000256" key="9">
    <source>
        <dbReference type="ARBA" id="ARBA00048347"/>
    </source>
</evidence>
<keyword evidence="3" id="KW-0808">Transferase</keyword>
<dbReference type="GO" id="GO:0000922">
    <property type="term" value="C:spindle pole"/>
    <property type="evidence" value="ECO:0007669"/>
    <property type="project" value="TreeGrafter"/>
</dbReference>
<evidence type="ECO:0000259" key="11">
    <source>
        <dbReference type="PROSITE" id="PS50011"/>
    </source>
</evidence>
<organism evidence="13">
    <name type="scientific">Menopon gallinae</name>
    <name type="common">poultry shaft louse</name>
    <dbReference type="NCBI Taxonomy" id="328185"/>
    <lineage>
        <taxon>Eukaryota</taxon>
        <taxon>Metazoa</taxon>
        <taxon>Ecdysozoa</taxon>
        <taxon>Arthropoda</taxon>
        <taxon>Hexapoda</taxon>
        <taxon>Insecta</taxon>
        <taxon>Pterygota</taxon>
        <taxon>Neoptera</taxon>
        <taxon>Paraneoptera</taxon>
        <taxon>Psocodea</taxon>
        <taxon>Troctomorpha</taxon>
        <taxon>Phthiraptera</taxon>
        <taxon>Amblycera</taxon>
        <taxon>Menoponidae</taxon>
        <taxon>Menopon</taxon>
    </lineage>
</organism>
<dbReference type="PROSITE" id="PS50078">
    <property type="entry name" value="POLO_BOX"/>
    <property type="match status" value="2"/>
</dbReference>
<dbReference type="CDD" id="cd13118">
    <property type="entry name" value="POLO_box_1"/>
    <property type="match status" value="1"/>
</dbReference>
<keyword evidence="6" id="KW-0418">Kinase</keyword>
<dbReference type="GO" id="GO:0005813">
    <property type="term" value="C:centrosome"/>
    <property type="evidence" value="ECO:0007669"/>
    <property type="project" value="TreeGrafter"/>
</dbReference>
<dbReference type="InterPro" id="IPR033695">
    <property type="entry name" value="POLO_box_2"/>
</dbReference>
<evidence type="ECO:0000256" key="6">
    <source>
        <dbReference type="ARBA" id="ARBA00022777"/>
    </source>
</evidence>
<dbReference type="PANTHER" id="PTHR24345:SF43">
    <property type="entry name" value="INACTIVE SERINE_THREONINE-PROTEIN KINASE PLK5"/>
    <property type="match status" value="1"/>
</dbReference>
<evidence type="ECO:0000256" key="1">
    <source>
        <dbReference type="ARBA" id="ARBA00012424"/>
    </source>
</evidence>
<dbReference type="InterPro" id="IPR033701">
    <property type="entry name" value="POLO_box_1"/>
</dbReference>
<dbReference type="InterPro" id="IPR011009">
    <property type="entry name" value="Kinase-like_dom_sf"/>
</dbReference>